<feature type="compositionally biased region" description="Basic and acidic residues" evidence="4">
    <location>
        <begin position="191"/>
        <end position="201"/>
    </location>
</feature>
<evidence type="ECO:0000259" key="5">
    <source>
        <dbReference type="Pfam" id="PF07959"/>
    </source>
</evidence>
<evidence type="ECO:0000256" key="3">
    <source>
        <dbReference type="ARBA" id="ARBA00022777"/>
    </source>
</evidence>
<accession>A0A7J7V070</accession>
<reference evidence="6 7" key="1">
    <citation type="journal article" date="2020" name="Nature">
        <title>Six reference-quality genomes reveal evolution of bat adaptations.</title>
        <authorList>
            <person name="Jebb D."/>
            <person name="Huang Z."/>
            <person name="Pippel M."/>
            <person name="Hughes G.M."/>
            <person name="Lavrichenko K."/>
            <person name="Devanna P."/>
            <person name="Winkler S."/>
            <person name="Jermiin L.S."/>
            <person name="Skirmuntt E.C."/>
            <person name="Katzourakis A."/>
            <person name="Burkitt-Gray L."/>
            <person name="Ray D.A."/>
            <person name="Sullivan K.A.M."/>
            <person name="Roscito J.G."/>
            <person name="Kirilenko B.M."/>
            <person name="Davalos L.M."/>
            <person name="Corthals A.P."/>
            <person name="Power M.L."/>
            <person name="Jones G."/>
            <person name="Ransome R.D."/>
            <person name="Dechmann D.K.N."/>
            <person name="Locatelli A.G."/>
            <person name="Puechmaille S.J."/>
            <person name="Fedrigo O."/>
            <person name="Jarvis E.D."/>
            <person name="Hiller M."/>
            <person name="Vernes S.C."/>
            <person name="Myers E.W."/>
            <person name="Teeling E.C."/>
        </authorList>
    </citation>
    <scope>NUCLEOTIDE SEQUENCE [LARGE SCALE GENOMIC DNA]</scope>
    <source>
        <strain evidence="6">MPipKuh1</strain>
        <tissue evidence="6">Flight muscle</tissue>
    </source>
</reference>
<dbReference type="InterPro" id="IPR012887">
    <property type="entry name" value="GDP_fucose_pyrophosphorylase"/>
</dbReference>
<dbReference type="GO" id="GO:0042352">
    <property type="term" value="P:GDP-L-fucose salvage"/>
    <property type="evidence" value="ECO:0007669"/>
    <property type="project" value="TreeGrafter"/>
</dbReference>
<dbReference type="PANTHER" id="PTHR32463">
    <property type="entry name" value="L-FUCOSE KINASE"/>
    <property type="match status" value="1"/>
</dbReference>
<sequence>MGRDFPFDDCGRAFTCLPVENPQAPVEALVCNLDRLLDIMTHRLGPGSPPGVWVSSTDMLLSVPPNPGRPLTSLLTGITWDGFRGARVIAFPGTTAYAQNHGVYLTDAQGFVLDIHYQASEADLQRCARPDGRVPLVGLCPGWGALRAPMEEGGFAFLLGGSALLLLEDSRAGQSQNVRWRSRWSESLRKGSCPGRERGEGVQECIGRKSGGRRGGSFQNEGQGSAWWARVWDQTRG</sequence>
<organism evidence="6 7">
    <name type="scientific">Pipistrellus kuhlii</name>
    <name type="common">Kuhl's pipistrelle</name>
    <dbReference type="NCBI Taxonomy" id="59472"/>
    <lineage>
        <taxon>Eukaryota</taxon>
        <taxon>Metazoa</taxon>
        <taxon>Chordata</taxon>
        <taxon>Craniata</taxon>
        <taxon>Vertebrata</taxon>
        <taxon>Euteleostomi</taxon>
        <taxon>Mammalia</taxon>
        <taxon>Eutheria</taxon>
        <taxon>Laurasiatheria</taxon>
        <taxon>Chiroptera</taxon>
        <taxon>Yangochiroptera</taxon>
        <taxon>Vespertilionidae</taxon>
        <taxon>Pipistrellus</taxon>
    </lineage>
</organism>
<keyword evidence="7" id="KW-1185">Reference proteome</keyword>
<comment type="caution">
    <text evidence="6">The sequence shown here is derived from an EMBL/GenBank/DDBJ whole genome shotgun (WGS) entry which is preliminary data.</text>
</comment>
<dbReference type="InterPro" id="IPR052203">
    <property type="entry name" value="GHMP_Kinase-Related"/>
</dbReference>
<evidence type="ECO:0000313" key="6">
    <source>
        <dbReference type="EMBL" id="KAF6318462.1"/>
    </source>
</evidence>
<dbReference type="Proteomes" id="UP000558488">
    <property type="component" value="Unassembled WGS sequence"/>
</dbReference>
<proteinExistence type="predicted"/>
<name>A0A7J7V070_PIPKU</name>
<keyword evidence="1" id="KW-0808">Transferase</keyword>
<dbReference type="PANTHER" id="PTHR32463:SF0">
    <property type="entry name" value="L-FUCOSE KINASE"/>
    <property type="match status" value="1"/>
</dbReference>
<dbReference type="GO" id="GO:0050201">
    <property type="term" value="F:fucokinase activity"/>
    <property type="evidence" value="ECO:0007669"/>
    <property type="project" value="TreeGrafter"/>
</dbReference>
<feature type="region of interest" description="Disordered" evidence="4">
    <location>
        <begin position="191"/>
        <end position="224"/>
    </location>
</feature>
<protein>
    <recommendedName>
        <fullName evidence="5">GDP-fucose pyrophosphorylase domain-containing protein</fullName>
    </recommendedName>
</protein>
<evidence type="ECO:0000313" key="7">
    <source>
        <dbReference type="Proteomes" id="UP000558488"/>
    </source>
</evidence>
<keyword evidence="2" id="KW-0547">Nucleotide-binding</keyword>
<dbReference type="EMBL" id="JACAGB010000017">
    <property type="protein sequence ID" value="KAF6318462.1"/>
    <property type="molecule type" value="Genomic_DNA"/>
</dbReference>
<dbReference type="AlphaFoldDB" id="A0A7J7V070"/>
<evidence type="ECO:0000256" key="2">
    <source>
        <dbReference type="ARBA" id="ARBA00022741"/>
    </source>
</evidence>
<gene>
    <name evidence="6" type="ORF">mPipKuh1_005279</name>
</gene>
<evidence type="ECO:0000256" key="4">
    <source>
        <dbReference type="SAM" id="MobiDB-lite"/>
    </source>
</evidence>
<dbReference type="GO" id="GO:0000166">
    <property type="term" value="F:nucleotide binding"/>
    <property type="evidence" value="ECO:0007669"/>
    <property type="project" value="UniProtKB-KW"/>
</dbReference>
<evidence type="ECO:0000256" key="1">
    <source>
        <dbReference type="ARBA" id="ARBA00022679"/>
    </source>
</evidence>
<keyword evidence="3" id="KW-0418">Kinase</keyword>
<feature type="domain" description="GDP-fucose pyrophosphorylase" evidence="5">
    <location>
        <begin position="3"/>
        <end position="137"/>
    </location>
</feature>
<dbReference type="Pfam" id="PF07959">
    <property type="entry name" value="Fucose_pyrophosphorylase"/>
    <property type="match status" value="1"/>
</dbReference>